<dbReference type="KEGG" id="olu:OSTLU_93572"/>
<evidence type="ECO:0000313" key="2">
    <source>
        <dbReference type="EMBL" id="ABO99323.1"/>
    </source>
</evidence>
<feature type="region of interest" description="Disordered" evidence="1">
    <location>
        <begin position="1"/>
        <end position="71"/>
    </location>
</feature>
<feature type="compositionally biased region" description="Basic and acidic residues" evidence="1">
    <location>
        <begin position="15"/>
        <end position="34"/>
    </location>
</feature>
<sequence length="267" mass="28445">MRRLATPRVAVAGVGRREDARGNRRDVARARRSETASTTRSETRTTTRDGIEKSSATTRATTTTDDGGAGGWFGGGGGWLGGGGGGGFGGDGDDATRGARRAAFALAAATATGAGGAREANATTTTTRRRGDGGRRATKLGDMATSALYGFAAFYGIKIALKRLFAPFALFWGTTQLLFRMHAVKISPAMLHERLVRPYLPIEYQKSLNDFGVAAMKTKAAKNAMRDGWWDKQERRFWTCAHRLLPACDSAMGERAFVFGVILAGLA</sequence>
<dbReference type="AlphaFoldDB" id="A4S652"/>
<evidence type="ECO:0000313" key="3">
    <source>
        <dbReference type="Proteomes" id="UP000001568"/>
    </source>
</evidence>
<keyword evidence="3" id="KW-1185">Reference proteome</keyword>
<name>A4S652_OSTLU</name>
<feature type="compositionally biased region" description="Low complexity" evidence="1">
    <location>
        <begin position="115"/>
        <end position="126"/>
    </location>
</feature>
<feature type="compositionally biased region" description="Low complexity" evidence="1">
    <location>
        <begin position="56"/>
        <end position="66"/>
    </location>
</feature>
<dbReference type="GeneID" id="5005092"/>
<dbReference type="RefSeq" id="XP_001421030.1">
    <property type="nucleotide sequence ID" value="XM_001420993.1"/>
</dbReference>
<dbReference type="OMA" id="ACDSAMG"/>
<dbReference type="Proteomes" id="UP000001568">
    <property type="component" value="Chromosome 13"/>
</dbReference>
<organism evidence="2 3">
    <name type="scientific">Ostreococcus lucimarinus (strain CCE9901)</name>
    <dbReference type="NCBI Taxonomy" id="436017"/>
    <lineage>
        <taxon>Eukaryota</taxon>
        <taxon>Viridiplantae</taxon>
        <taxon>Chlorophyta</taxon>
        <taxon>Mamiellophyceae</taxon>
        <taxon>Mamiellales</taxon>
        <taxon>Bathycoccaceae</taxon>
        <taxon>Ostreococcus</taxon>
    </lineage>
</organism>
<feature type="compositionally biased region" description="Basic and acidic residues" evidence="1">
    <location>
        <begin position="41"/>
        <end position="52"/>
    </location>
</feature>
<dbReference type="OrthoDB" id="498328at2759"/>
<feature type="region of interest" description="Disordered" evidence="1">
    <location>
        <begin position="115"/>
        <end position="137"/>
    </location>
</feature>
<proteinExistence type="predicted"/>
<dbReference type="EMBL" id="CP000593">
    <property type="protein sequence ID" value="ABO99323.1"/>
    <property type="molecule type" value="Genomic_DNA"/>
</dbReference>
<evidence type="ECO:0000256" key="1">
    <source>
        <dbReference type="SAM" id="MobiDB-lite"/>
    </source>
</evidence>
<gene>
    <name evidence="2" type="ORF">OSTLU_93572</name>
</gene>
<protein>
    <submittedName>
        <fullName evidence="2">Uncharacterized protein</fullName>
    </submittedName>
</protein>
<dbReference type="Gramene" id="ABO99323">
    <property type="protein sequence ID" value="ABO99323"/>
    <property type="gene ID" value="OSTLU_93572"/>
</dbReference>
<dbReference type="HOGENOM" id="CLU_1043494_0_0_1"/>
<accession>A4S652</accession>
<reference evidence="2 3" key="1">
    <citation type="journal article" date="2007" name="Proc. Natl. Acad. Sci. U.S.A.">
        <title>The tiny eukaryote Ostreococcus provides genomic insights into the paradox of plankton speciation.</title>
        <authorList>
            <person name="Palenik B."/>
            <person name="Grimwood J."/>
            <person name="Aerts A."/>
            <person name="Rouze P."/>
            <person name="Salamov A."/>
            <person name="Putnam N."/>
            <person name="Dupont C."/>
            <person name="Jorgensen R."/>
            <person name="Derelle E."/>
            <person name="Rombauts S."/>
            <person name="Zhou K."/>
            <person name="Otillar R."/>
            <person name="Merchant S.S."/>
            <person name="Podell S."/>
            <person name="Gaasterland T."/>
            <person name="Napoli C."/>
            <person name="Gendler K."/>
            <person name="Manuell A."/>
            <person name="Tai V."/>
            <person name="Vallon O."/>
            <person name="Piganeau G."/>
            <person name="Jancek S."/>
            <person name="Heijde M."/>
            <person name="Jabbari K."/>
            <person name="Bowler C."/>
            <person name="Lohr M."/>
            <person name="Robbens S."/>
            <person name="Werner G."/>
            <person name="Dubchak I."/>
            <person name="Pazour G.J."/>
            <person name="Ren Q."/>
            <person name="Paulsen I."/>
            <person name="Delwiche C."/>
            <person name="Schmutz J."/>
            <person name="Rokhsar D."/>
            <person name="Van de Peer Y."/>
            <person name="Moreau H."/>
            <person name="Grigoriev I.V."/>
        </authorList>
    </citation>
    <scope>NUCLEOTIDE SEQUENCE [LARGE SCALE GENOMIC DNA]</scope>
    <source>
        <strain evidence="2 3">CCE9901</strain>
    </source>
</reference>